<evidence type="ECO:0000256" key="2">
    <source>
        <dbReference type="SAM" id="Phobius"/>
    </source>
</evidence>
<keyword evidence="2" id="KW-0472">Membrane</keyword>
<dbReference type="InterPro" id="IPR020568">
    <property type="entry name" value="Ribosomal_Su5_D2-typ_SF"/>
</dbReference>
<feature type="region of interest" description="Disordered" evidence="1">
    <location>
        <begin position="321"/>
        <end position="345"/>
    </location>
</feature>
<dbReference type="InterPro" id="IPR008269">
    <property type="entry name" value="Lon_proteolytic"/>
</dbReference>
<dbReference type="Proteomes" id="UP000265703">
    <property type="component" value="Unassembled WGS sequence"/>
</dbReference>
<comment type="caution">
    <text evidence="4">The sequence shown here is derived from an EMBL/GenBank/DDBJ whole genome shotgun (WGS) entry which is preliminary data.</text>
</comment>
<dbReference type="Gene3D" id="3.30.230.10">
    <property type="match status" value="1"/>
</dbReference>
<feature type="non-terminal residue" evidence="4">
    <location>
        <position position="1"/>
    </location>
</feature>
<accession>A0A397S237</accession>
<keyword evidence="5" id="KW-1185">Reference proteome</keyword>
<dbReference type="GO" id="GO:0006508">
    <property type="term" value="P:proteolysis"/>
    <property type="evidence" value="ECO:0007669"/>
    <property type="project" value="InterPro"/>
</dbReference>
<dbReference type="OrthoDB" id="2445307at2759"/>
<dbReference type="Pfam" id="PF05362">
    <property type="entry name" value="Lon_C"/>
    <property type="match status" value="1"/>
</dbReference>
<keyword evidence="2" id="KW-0812">Transmembrane</keyword>
<evidence type="ECO:0000313" key="4">
    <source>
        <dbReference type="EMBL" id="RIA78866.1"/>
    </source>
</evidence>
<dbReference type="GO" id="GO:0004176">
    <property type="term" value="F:ATP-dependent peptidase activity"/>
    <property type="evidence" value="ECO:0007669"/>
    <property type="project" value="InterPro"/>
</dbReference>
<dbReference type="InterPro" id="IPR014721">
    <property type="entry name" value="Ribsml_uS5_D2-typ_fold_subgr"/>
</dbReference>
<keyword evidence="2" id="KW-1133">Transmembrane helix</keyword>
<gene>
    <name evidence="4" type="ORF">C1645_842182</name>
</gene>
<evidence type="ECO:0000313" key="5">
    <source>
        <dbReference type="Proteomes" id="UP000265703"/>
    </source>
</evidence>
<evidence type="ECO:0000259" key="3">
    <source>
        <dbReference type="Pfam" id="PF05362"/>
    </source>
</evidence>
<reference evidence="4 5" key="1">
    <citation type="submission" date="2018-06" db="EMBL/GenBank/DDBJ databases">
        <title>Comparative genomics reveals the genomic features of Rhizophagus irregularis, R. cerebriforme, R. diaphanum and Gigaspora rosea, and their symbiotic lifestyle signature.</title>
        <authorList>
            <person name="Morin E."/>
            <person name="San Clemente H."/>
            <person name="Chen E.C.H."/>
            <person name="De La Providencia I."/>
            <person name="Hainaut M."/>
            <person name="Kuo A."/>
            <person name="Kohler A."/>
            <person name="Murat C."/>
            <person name="Tang N."/>
            <person name="Roy S."/>
            <person name="Loubradou J."/>
            <person name="Henrissat B."/>
            <person name="Grigoriev I.V."/>
            <person name="Corradi N."/>
            <person name="Roux C."/>
            <person name="Martin F.M."/>
        </authorList>
    </citation>
    <scope>NUCLEOTIDE SEQUENCE [LARGE SCALE GENOMIC DNA]</scope>
    <source>
        <strain evidence="4 5">DAOM 227022</strain>
    </source>
</reference>
<evidence type="ECO:0000256" key="1">
    <source>
        <dbReference type="SAM" id="MobiDB-lite"/>
    </source>
</evidence>
<dbReference type="GO" id="GO:0004252">
    <property type="term" value="F:serine-type endopeptidase activity"/>
    <property type="evidence" value="ECO:0007669"/>
    <property type="project" value="InterPro"/>
</dbReference>
<proteinExistence type="predicted"/>
<dbReference type="AlphaFoldDB" id="A0A397S237"/>
<feature type="transmembrane region" description="Helical" evidence="2">
    <location>
        <begin position="6"/>
        <end position="24"/>
    </location>
</feature>
<protein>
    <recommendedName>
        <fullName evidence="3">Lon proteolytic domain-containing protein</fullName>
    </recommendedName>
</protein>
<feature type="compositionally biased region" description="Basic and acidic residues" evidence="1">
    <location>
        <begin position="321"/>
        <end position="337"/>
    </location>
</feature>
<name>A0A397S237_9GLOM</name>
<sequence length="406" mass="45235">NLIFKIIAIAVAVVAIGVGGYFIFRKKDNQPAPGTASLGQQQNQQTQNAVLQLASNLLGNTNNLNQLTKKPGGGAKTIQEIEEEFLISAFQSGQSPVGGIDGGLSPEVIERIWEYQRIREEELLDKIKIPDLNAEKRIGATNILYVSGEEPNRIGGSCDLIIFLKPNNSSETNVNFTIDLGEYESYYKQIVRNFLTKKGKNNNAYVLVRDLTSARGDSAGIAFYLTLHSLVNRIPLPRNLGSTGTVYGTKTGAIGGLNRKLEYNIKKEKSINTFILSEENKNNEPRINKHGQSAHFTRSTSEIETALQEILKNPNEKIIHSCGKEPIPDRKPEKPNQHDPPTSEITSEQLLTLITELSIRKNEGENQDFWEKLQTAYGKNANYLEVINQAKNLRQEYLGKLDFYCG</sequence>
<dbReference type="EMBL" id="QKYT01001930">
    <property type="protein sequence ID" value="RIA78866.1"/>
    <property type="molecule type" value="Genomic_DNA"/>
</dbReference>
<feature type="domain" description="Lon proteolytic" evidence="3">
    <location>
        <begin position="215"/>
        <end position="311"/>
    </location>
</feature>
<dbReference type="SUPFAM" id="SSF54211">
    <property type="entry name" value="Ribosomal protein S5 domain 2-like"/>
    <property type="match status" value="1"/>
</dbReference>
<organism evidence="4 5">
    <name type="scientific">Glomus cerebriforme</name>
    <dbReference type="NCBI Taxonomy" id="658196"/>
    <lineage>
        <taxon>Eukaryota</taxon>
        <taxon>Fungi</taxon>
        <taxon>Fungi incertae sedis</taxon>
        <taxon>Mucoromycota</taxon>
        <taxon>Glomeromycotina</taxon>
        <taxon>Glomeromycetes</taxon>
        <taxon>Glomerales</taxon>
        <taxon>Glomeraceae</taxon>
        <taxon>Glomus</taxon>
    </lineage>
</organism>